<evidence type="ECO:0000313" key="2">
    <source>
        <dbReference type="EMBL" id="OGE43033.1"/>
    </source>
</evidence>
<dbReference type="STRING" id="1797785.A3B45_05365"/>
<evidence type="ECO:0000313" key="3">
    <source>
        <dbReference type="Proteomes" id="UP000178565"/>
    </source>
</evidence>
<evidence type="ECO:0008006" key="4">
    <source>
        <dbReference type="Google" id="ProtNLM"/>
    </source>
</evidence>
<accession>A0A1F5KQ21</accession>
<protein>
    <recommendedName>
        <fullName evidence="4">Dipeptidylpeptidase IV N-terminal domain-containing protein</fullName>
    </recommendedName>
</protein>
<reference evidence="2 3" key="1">
    <citation type="journal article" date="2016" name="Nat. Commun.">
        <title>Thousands of microbial genomes shed light on interconnected biogeochemical processes in an aquifer system.</title>
        <authorList>
            <person name="Anantharaman K."/>
            <person name="Brown C.T."/>
            <person name="Hug L.A."/>
            <person name="Sharon I."/>
            <person name="Castelle C.J."/>
            <person name="Probst A.J."/>
            <person name="Thomas B.C."/>
            <person name="Singh A."/>
            <person name="Wilkins M.J."/>
            <person name="Karaoz U."/>
            <person name="Brodie E.L."/>
            <person name="Williams K.H."/>
            <person name="Hubbard S.S."/>
            <person name="Banfield J.F."/>
        </authorList>
    </citation>
    <scope>NUCLEOTIDE SEQUENCE [LARGE SCALE GENOMIC DNA]</scope>
</reference>
<gene>
    <name evidence="2" type="ORF">A3B45_05365</name>
</gene>
<keyword evidence="1" id="KW-0812">Transmembrane</keyword>
<feature type="transmembrane region" description="Helical" evidence="1">
    <location>
        <begin position="7"/>
        <end position="27"/>
    </location>
</feature>
<comment type="caution">
    <text evidence="2">The sequence shown here is derived from an EMBL/GenBank/DDBJ whole genome shotgun (WGS) entry which is preliminary data.</text>
</comment>
<organism evidence="2 3">
    <name type="scientific">Candidatus Daviesbacteria bacterium RIFCSPLOWO2_01_FULL_39_12</name>
    <dbReference type="NCBI Taxonomy" id="1797785"/>
    <lineage>
        <taxon>Bacteria</taxon>
        <taxon>Candidatus Daviesiibacteriota</taxon>
    </lineage>
</organism>
<dbReference type="EMBL" id="MFDM01000019">
    <property type="protein sequence ID" value="OGE43033.1"/>
    <property type="molecule type" value="Genomic_DNA"/>
</dbReference>
<evidence type="ECO:0000256" key="1">
    <source>
        <dbReference type="SAM" id="Phobius"/>
    </source>
</evidence>
<dbReference type="Proteomes" id="UP000178565">
    <property type="component" value="Unassembled WGS sequence"/>
</dbReference>
<name>A0A1F5KQ21_9BACT</name>
<dbReference type="AlphaFoldDB" id="A0A1F5KQ21"/>
<proteinExistence type="predicted"/>
<sequence>MIRIKKLIFPVLSLMAIIISVITYWSVKGDNIGTENLNESELLKSKRDIDNELIKIYEKENLFLKEHTLKVSPSGKKSAYFKHNLVMGSGDIWDRDHASVIVDFDDTKETVFQSDERLSSLEWLSDDEIVVYRGCGTECMQAYIVDLKSKIPRDISIGVGYSWSPDKNYVLAYHYSWKYGISVANKGDEFGRTIFQITRDQPPDGSGLTNKTQAIWSPDSTKLALIIRKEKEEELEILAFDILSNFKLLLHNDLTSNEFSDFRWENNKILSYFVNGKIIREKI</sequence>
<dbReference type="SUPFAM" id="SSF82171">
    <property type="entry name" value="DPP6 N-terminal domain-like"/>
    <property type="match status" value="1"/>
</dbReference>
<keyword evidence="1" id="KW-0472">Membrane</keyword>
<keyword evidence="1" id="KW-1133">Transmembrane helix</keyword>
<dbReference type="InterPro" id="IPR011042">
    <property type="entry name" value="6-blade_b-propeller_TolB-like"/>
</dbReference>
<dbReference type="Gene3D" id="2.120.10.30">
    <property type="entry name" value="TolB, C-terminal domain"/>
    <property type="match status" value="1"/>
</dbReference>